<name>A0A9W6L9D9_9BACT</name>
<dbReference type="GO" id="GO:0005524">
    <property type="term" value="F:ATP binding"/>
    <property type="evidence" value="ECO:0007669"/>
    <property type="project" value="UniProtKB-KW"/>
</dbReference>
<dbReference type="Pfam" id="PF00437">
    <property type="entry name" value="T2SSE"/>
    <property type="match status" value="1"/>
</dbReference>
<dbReference type="GO" id="GO:0016887">
    <property type="term" value="F:ATP hydrolysis activity"/>
    <property type="evidence" value="ECO:0007669"/>
    <property type="project" value="TreeGrafter"/>
</dbReference>
<dbReference type="Gene3D" id="3.30.300.160">
    <property type="entry name" value="Type II secretion system, protein E, N-terminal domain"/>
    <property type="match status" value="1"/>
</dbReference>
<evidence type="ECO:0000313" key="6">
    <source>
        <dbReference type="EMBL" id="GLI35041.1"/>
    </source>
</evidence>
<evidence type="ECO:0000313" key="7">
    <source>
        <dbReference type="Proteomes" id="UP001144372"/>
    </source>
</evidence>
<evidence type="ECO:0000259" key="5">
    <source>
        <dbReference type="Pfam" id="PF05157"/>
    </source>
</evidence>
<comment type="similarity">
    <text evidence="1">Belongs to the GSP E family.</text>
</comment>
<organism evidence="6 7">
    <name type="scientific">Desulforhabdus amnigena</name>
    <dbReference type="NCBI Taxonomy" id="40218"/>
    <lineage>
        <taxon>Bacteria</taxon>
        <taxon>Pseudomonadati</taxon>
        <taxon>Thermodesulfobacteriota</taxon>
        <taxon>Syntrophobacteria</taxon>
        <taxon>Syntrophobacterales</taxon>
        <taxon>Syntrophobacteraceae</taxon>
        <taxon>Desulforhabdus</taxon>
    </lineage>
</organism>
<dbReference type="RefSeq" id="WP_281794567.1">
    <property type="nucleotide sequence ID" value="NZ_BSDR01000001.1"/>
</dbReference>
<dbReference type="GO" id="GO:0005886">
    <property type="term" value="C:plasma membrane"/>
    <property type="evidence" value="ECO:0007669"/>
    <property type="project" value="TreeGrafter"/>
</dbReference>
<dbReference type="InterPro" id="IPR027417">
    <property type="entry name" value="P-loop_NTPase"/>
</dbReference>
<dbReference type="EMBL" id="BSDR01000001">
    <property type="protein sequence ID" value="GLI35041.1"/>
    <property type="molecule type" value="Genomic_DNA"/>
</dbReference>
<evidence type="ECO:0000259" key="4">
    <source>
        <dbReference type="Pfam" id="PF00437"/>
    </source>
</evidence>
<dbReference type="InterPro" id="IPR037257">
    <property type="entry name" value="T2SS_E_N_sf"/>
</dbReference>
<dbReference type="Pfam" id="PF05157">
    <property type="entry name" value="MshEN"/>
    <property type="match status" value="1"/>
</dbReference>
<protein>
    <recommendedName>
        <fullName evidence="8">Bacterial type II secretion system protein E domain-containing protein</fullName>
    </recommendedName>
</protein>
<dbReference type="Gene3D" id="3.40.50.300">
    <property type="entry name" value="P-loop containing nucleotide triphosphate hydrolases"/>
    <property type="match status" value="1"/>
</dbReference>
<keyword evidence="7" id="KW-1185">Reference proteome</keyword>
<gene>
    <name evidence="6" type="ORF">DAMNIGENAA_24740</name>
</gene>
<evidence type="ECO:0000256" key="2">
    <source>
        <dbReference type="ARBA" id="ARBA00022741"/>
    </source>
</evidence>
<feature type="domain" description="Bacterial type II secretion system protein E" evidence="4">
    <location>
        <begin position="237"/>
        <end position="478"/>
    </location>
</feature>
<reference evidence="6" key="1">
    <citation type="submission" date="2022-12" db="EMBL/GenBank/DDBJ databases">
        <title>Reference genome sequencing for broad-spectrum identification of bacterial and archaeal isolates by mass spectrometry.</title>
        <authorList>
            <person name="Sekiguchi Y."/>
            <person name="Tourlousse D.M."/>
        </authorList>
    </citation>
    <scope>NUCLEOTIDE SEQUENCE</scope>
    <source>
        <strain evidence="6">ASRB1</strain>
    </source>
</reference>
<keyword evidence="3" id="KW-0067">ATP-binding</keyword>
<evidence type="ECO:0008006" key="8">
    <source>
        <dbReference type="Google" id="ProtNLM"/>
    </source>
</evidence>
<sequence>MSEVYDLPKILEEIIEDEKIGTSRNRKISQEEIKMLLLEKQRLAARTDDFTQIPVGKALVQEGLISPDQLEMALERQSKNGGKIGSVLIDMGFISDEDFLKVLSKKNEVAGVSLFHVDISEEVLNLLPFRIIQKYRAIPFKLEGRTLHLAMENPQNVEAIHEVEFLTGRVVHPLTVTSFQMDLVIRHIEEKGGKSFSGLEIQQNLKGPMTIPTLLEHLVQSQGSDLLITAGVSPTLKIHGGLDRAEMPPVTPAQCVAYAKALMSEAQWEYFRTHKELVFASEYKKIGRFRVSAYSQRGMVSLAIRRIPEMIPSLEALGLPQWLENFMSKPQGLILIAAPAGQGKTTTVSALIHLANKTRACNVITLEDPIEYLHRPEKGNINQREVGADASSLATGLRDISRYAPDIVMVGEIRDEDVFGMALDAACSGQLVLSTILATNTTSAIENMVNRFPLHRQAQMRQQLAESLLLVFSQRLLNSKDGDSMVLAYEKLIGSSRVRNYIRENKLGQLRTQVPKETEDFCPFDLCLKQLVESGRLCRQRAIAVADNPECLADA</sequence>
<dbReference type="PANTHER" id="PTHR30258">
    <property type="entry name" value="TYPE II SECRETION SYSTEM PROTEIN GSPE-RELATED"/>
    <property type="match status" value="1"/>
</dbReference>
<evidence type="ECO:0000256" key="3">
    <source>
        <dbReference type="ARBA" id="ARBA00022840"/>
    </source>
</evidence>
<dbReference type="Gene3D" id="3.30.450.90">
    <property type="match status" value="1"/>
</dbReference>
<keyword evidence="2" id="KW-0547">Nucleotide-binding</keyword>
<dbReference type="InterPro" id="IPR006321">
    <property type="entry name" value="PilT/PilU"/>
</dbReference>
<evidence type="ECO:0000256" key="1">
    <source>
        <dbReference type="ARBA" id="ARBA00006611"/>
    </source>
</evidence>
<comment type="caution">
    <text evidence="6">The sequence shown here is derived from an EMBL/GenBank/DDBJ whole genome shotgun (WGS) entry which is preliminary data.</text>
</comment>
<dbReference type="InterPro" id="IPR007831">
    <property type="entry name" value="T2SS_GspE_N"/>
</dbReference>
<accession>A0A9W6L9D9</accession>
<dbReference type="PANTHER" id="PTHR30258:SF2">
    <property type="entry name" value="COMG OPERON PROTEIN 1"/>
    <property type="match status" value="1"/>
</dbReference>
<dbReference type="InterPro" id="IPR001482">
    <property type="entry name" value="T2SS/T4SS_dom"/>
</dbReference>
<dbReference type="NCBIfam" id="TIGR01420">
    <property type="entry name" value="pilT_fam"/>
    <property type="match status" value="1"/>
</dbReference>
<proteinExistence type="inferred from homology"/>
<dbReference type="SUPFAM" id="SSF160246">
    <property type="entry name" value="EspE N-terminal domain-like"/>
    <property type="match status" value="1"/>
</dbReference>
<feature type="domain" description="Type II secretion system protein GspE N-terminal" evidence="5">
    <location>
        <begin position="112"/>
        <end position="190"/>
    </location>
</feature>
<dbReference type="Proteomes" id="UP001144372">
    <property type="component" value="Unassembled WGS sequence"/>
</dbReference>
<dbReference type="AlphaFoldDB" id="A0A9W6L9D9"/>
<dbReference type="SUPFAM" id="SSF52540">
    <property type="entry name" value="P-loop containing nucleoside triphosphate hydrolases"/>
    <property type="match status" value="1"/>
</dbReference>